<dbReference type="PANTHER" id="PTHR47406">
    <property type="entry name" value="COAGULATION FACTOR 5/8 TYPE, C-TERMINAL"/>
    <property type="match status" value="1"/>
</dbReference>
<accession>A0A927CB58</accession>
<keyword evidence="2" id="KW-1185">Reference proteome</keyword>
<gene>
    <name evidence="1" type="ORF">IDH45_20825</name>
</gene>
<dbReference type="PANTHER" id="PTHR47406:SF2">
    <property type="entry name" value="ALPHA GLUCURONIDASE N-TERMINAL DOMAIN-CONTAINING PROTEIN"/>
    <property type="match status" value="1"/>
</dbReference>
<evidence type="ECO:0000313" key="2">
    <source>
        <dbReference type="Proteomes" id="UP000639396"/>
    </source>
</evidence>
<dbReference type="AlphaFoldDB" id="A0A927CB58"/>
<organism evidence="1 2">
    <name type="scientific">Paenibacillus oceani</name>
    <dbReference type="NCBI Taxonomy" id="2772510"/>
    <lineage>
        <taxon>Bacteria</taxon>
        <taxon>Bacillati</taxon>
        <taxon>Bacillota</taxon>
        <taxon>Bacilli</taxon>
        <taxon>Bacillales</taxon>
        <taxon>Paenibacillaceae</taxon>
        <taxon>Paenibacillus</taxon>
    </lineage>
</organism>
<dbReference type="EMBL" id="JACXJA010000029">
    <property type="protein sequence ID" value="MBD2864435.1"/>
    <property type="molecule type" value="Genomic_DNA"/>
</dbReference>
<protein>
    <submittedName>
        <fullName evidence="1">DUF4838 domain-containing protein</fullName>
    </submittedName>
</protein>
<comment type="caution">
    <text evidence="1">The sequence shown here is derived from an EMBL/GenBank/DDBJ whole genome shotgun (WGS) entry which is preliminary data.</text>
</comment>
<proteinExistence type="predicted"/>
<dbReference type="Proteomes" id="UP000639396">
    <property type="component" value="Unassembled WGS sequence"/>
</dbReference>
<dbReference type="Pfam" id="PF16126">
    <property type="entry name" value="DUF4838"/>
    <property type="match status" value="1"/>
</dbReference>
<dbReference type="RefSeq" id="WP_190930061.1">
    <property type="nucleotide sequence ID" value="NZ_JACXJA010000029.1"/>
</dbReference>
<name>A0A927CB58_9BACL</name>
<reference evidence="1" key="1">
    <citation type="submission" date="2020-09" db="EMBL/GenBank/DDBJ databases">
        <title>A novel bacterium of genus Paenibacillus, isolated from South China Sea.</title>
        <authorList>
            <person name="Huang H."/>
            <person name="Mo K."/>
            <person name="Hu Y."/>
        </authorList>
    </citation>
    <scope>NUCLEOTIDE SEQUENCE</scope>
    <source>
        <strain evidence="1">IB182363</strain>
    </source>
</reference>
<evidence type="ECO:0000313" key="1">
    <source>
        <dbReference type="EMBL" id="MBD2864435.1"/>
    </source>
</evidence>
<dbReference type="InterPro" id="IPR032287">
    <property type="entry name" value="DUF4838"/>
</dbReference>
<sequence>MSTKGWGIALAVFLAATAGVGWMVTEFLSGKDSDLYYLVKEGQAQAVVVRPVDGYGQEALKEFQSAVLRATGISLPIVGEEELRNVPEEVVRVQIGPGPLPDNTGKEAEITDQETYRVMAEGNRLLFTGGSNHAILWAVVYYLDRYMGVRWLWPGETGTYVPRAATIALPELDITARPSLEMRELRVRKSAPAEGRLWLRIHGMGSRTTYKFGHSFTKWWDKYGKTHPDYFAVPPEGQQQVRPDRIKLDISNEAVDEAIIREWIEAGKPSNWNVGPNDGSGFCVSEGCLAMDEPAGQLIMSIWRAEGKLTARYVKFWNRLLHKMREIRPDVTLSTYAYSSYKEPPPPGIALRSDPGSGEARL</sequence>